<evidence type="ECO:0000256" key="10">
    <source>
        <dbReference type="ARBA" id="ARBA00023136"/>
    </source>
</evidence>
<keyword evidence="4" id="KW-1003">Cell membrane</keyword>
<dbReference type="InterPro" id="IPR057318">
    <property type="entry name" value="RENR_N"/>
</dbReference>
<protein>
    <submittedName>
        <fullName evidence="16">Putative renin receptor-like protein</fullName>
    </submittedName>
</protein>
<keyword evidence="10 12" id="KW-0472">Membrane</keyword>
<proteinExistence type="predicted"/>
<name>A0A6M2DYZ3_XENCH</name>
<feature type="transmembrane region" description="Helical" evidence="12">
    <location>
        <begin position="268"/>
        <end position="290"/>
    </location>
</feature>
<dbReference type="GO" id="GO:0009897">
    <property type="term" value="C:external side of plasma membrane"/>
    <property type="evidence" value="ECO:0007669"/>
    <property type="project" value="TreeGrafter"/>
</dbReference>
<keyword evidence="7 13" id="KW-0732">Signal</keyword>
<dbReference type="PANTHER" id="PTHR13351:SF1">
    <property type="entry name" value="RENIN RECEPTOR"/>
    <property type="match status" value="1"/>
</dbReference>
<dbReference type="Pfam" id="PF07850">
    <property type="entry name" value="Renin_r"/>
    <property type="match status" value="1"/>
</dbReference>
<dbReference type="GO" id="GO:0038023">
    <property type="term" value="F:signaling receptor activity"/>
    <property type="evidence" value="ECO:0007669"/>
    <property type="project" value="InterPro"/>
</dbReference>
<dbReference type="Pfam" id="PF25294">
    <property type="entry name" value="RENR_N"/>
    <property type="match status" value="1"/>
</dbReference>
<dbReference type="GO" id="GO:0030177">
    <property type="term" value="P:positive regulation of Wnt signaling pathway"/>
    <property type="evidence" value="ECO:0007669"/>
    <property type="project" value="TreeGrafter"/>
</dbReference>
<keyword evidence="8" id="KW-0256">Endoplasmic reticulum</keyword>
<dbReference type="GO" id="GO:0005789">
    <property type="term" value="C:endoplasmic reticulum membrane"/>
    <property type="evidence" value="ECO:0007669"/>
    <property type="project" value="UniProtKB-SubCell"/>
</dbReference>
<comment type="subcellular location">
    <subcellularLocation>
        <location evidence="2">Cell membrane</location>
        <topology evidence="2">Single-pass type I membrane protein</topology>
    </subcellularLocation>
    <subcellularLocation>
        <location evidence="1">Endoplasmic reticulum membrane</location>
        <topology evidence="1">Single-pass type I membrane protein</topology>
    </subcellularLocation>
    <subcellularLocation>
        <location evidence="3">Vesicle</location>
    </subcellularLocation>
</comment>
<dbReference type="PANTHER" id="PTHR13351">
    <property type="entry name" value="RENIN RECEPTOR"/>
    <property type="match status" value="1"/>
</dbReference>
<evidence type="ECO:0000256" key="7">
    <source>
        <dbReference type="ARBA" id="ARBA00022729"/>
    </source>
</evidence>
<evidence type="ECO:0000256" key="5">
    <source>
        <dbReference type="ARBA" id="ARBA00022685"/>
    </source>
</evidence>
<evidence type="ECO:0000256" key="13">
    <source>
        <dbReference type="SAM" id="SignalP"/>
    </source>
</evidence>
<evidence type="ECO:0000256" key="4">
    <source>
        <dbReference type="ARBA" id="ARBA00022475"/>
    </source>
</evidence>
<dbReference type="AlphaFoldDB" id="A0A6M2DYZ3"/>
<keyword evidence="5" id="KW-0165">Cleavage on pair of basic residues</keyword>
<evidence type="ECO:0000259" key="14">
    <source>
        <dbReference type="Pfam" id="PF07850"/>
    </source>
</evidence>
<dbReference type="GO" id="GO:0031982">
    <property type="term" value="C:vesicle"/>
    <property type="evidence" value="ECO:0007669"/>
    <property type="project" value="UniProtKB-SubCell"/>
</dbReference>
<evidence type="ECO:0000256" key="8">
    <source>
        <dbReference type="ARBA" id="ARBA00022824"/>
    </source>
</evidence>
<evidence type="ECO:0000256" key="12">
    <source>
        <dbReference type="SAM" id="Phobius"/>
    </source>
</evidence>
<evidence type="ECO:0000256" key="6">
    <source>
        <dbReference type="ARBA" id="ARBA00022692"/>
    </source>
</evidence>
<dbReference type="GO" id="GO:0098588">
    <property type="term" value="C:bounding membrane of organelle"/>
    <property type="evidence" value="ECO:0007669"/>
    <property type="project" value="UniProtKB-ARBA"/>
</dbReference>
<feature type="domain" description="Renin receptor-like C-terminal transmembrane spanning segment" evidence="14">
    <location>
        <begin position="239"/>
        <end position="308"/>
    </location>
</feature>
<evidence type="ECO:0000256" key="2">
    <source>
        <dbReference type="ARBA" id="ARBA00004251"/>
    </source>
</evidence>
<evidence type="ECO:0000256" key="11">
    <source>
        <dbReference type="ARBA" id="ARBA00023170"/>
    </source>
</evidence>
<keyword evidence="6 12" id="KW-0812">Transmembrane</keyword>
<dbReference type="InterPro" id="IPR012493">
    <property type="entry name" value="Renin_rcpt"/>
</dbReference>
<feature type="chain" id="PRO_5027083167" evidence="13">
    <location>
        <begin position="19"/>
        <end position="310"/>
    </location>
</feature>
<feature type="signal peptide" evidence="13">
    <location>
        <begin position="1"/>
        <end position="18"/>
    </location>
</feature>
<evidence type="ECO:0000313" key="16">
    <source>
        <dbReference type="EMBL" id="NOV50930.1"/>
    </source>
</evidence>
<evidence type="ECO:0000259" key="15">
    <source>
        <dbReference type="Pfam" id="PF25294"/>
    </source>
</evidence>
<keyword evidence="9 12" id="KW-1133">Transmembrane helix</keyword>
<evidence type="ECO:0000256" key="3">
    <source>
        <dbReference type="ARBA" id="ARBA00004373"/>
    </source>
</evidence>
<reference evidence="16" key="1">
    <citation type="submission" date="2020-03" db="EMBL/GenBank/DDBJ databases">
        <title>Transcriptomic Profiling of the Digestive Tract of the Rat Flea, Xenopsylla cheopis, Following Blood Feeding and Infection with Yersinia pestis.</title>
        <authorList>
            <person name="Bland D.M."/>
            <person name="Martens C.A."/>
            <person name="Virtaneva K."/>
            <person name="Kanakabandi K."/>
            <person name="Long D."/>
            <person name="Rosenke R."/>
            <person name="Saturday G.A."/>
            <person name="Hoyt F.H."/>
            <person name="Bruno D.P."/>
            <person name="Ribeiro J.M.C."/>
            <person name="Hinnebusch J."/>
        </authorList>
    </citation>
    <scope>NUCLEOTIDE SEQUENCE</scope>
</reference>
<evidence type="ECO:0000256" key="9">
    <source>
        <dbReference type="ARBA" id="ARBA00022989"/>
    </source>
</evidence>
<keyword evidence="11 16" id="KW-0675">Receptor</keyword>
<feature type="domain" description="Renin receptor N-terminal" evidence="15">
    <location>
        <begin position="19"/>
        <end position="138"/>
    </location>
</feature>
<organism evidence="16">
    <name type="scientific">Xenopsylla cheopis</name>
    <name type="common">Oriental rat flea</name>
    <name type="synonym">Pulex cheopis</name>
    <dbReference type="NCBI Taxonomy" id="163159"/>
    <lineage>
        <taxon>Eukaryota</taxon>
        <taxon>Metazoa</taxon>
        <taxon>Ecdysozoa</taxon>
        <taxon>Arthropoda</taxon>
        <taxon>Hexapoda</taxon>
        <taxon>Insecta</taxon>
        <taxon>Pterygota</taxon>
        <taxon>Neoptera</taxon>
        <taxon>Endopterygota</taxon>
        <taxon>Siphonaptera</taxon>
        <taxon>Pulicidae</taxon>
        <taxon>Xenopsyllinae</taxon>
        <taxon>Xenopsylla</taxon>
    </lineage>
</organism>
<dbReference type="InterPro" id="IPR056780">
    <property type="entry name" value="Renin_r_C"/>
</dbReference>
<accession>A0A6M2DYZ3</accession>
<sequence length="310" mass="34863">MWQKVLIYLLPLVVSVYSNGELSVLSSPKGIQFQGNTPLQQSLIKELYSVALGLTSEDSGSTWDGVSKLNPFDLPKAVVTVVVEGVDSLDTKSENVYALEADEDLSNTWMSLDTRFKTRYPYDDLTLVNMDLPNGNVESERVFGVVSPKSLDAQLSNADLLKDLGVLKGLSEKVLELKPDERPGLYFFTIKSLNRKVSTEADKDELKKQIQALSESFNKIYNGKVLFTILTSNDVITRKTRQTNFETNEDEFNLAKNYNANYPVVFNIILWFGVAFFFSLLAICISISTMDPGRDSIIYRMTSTRIKKEN</sequence>
<evidence type="ECO:0000256" key="1">
    <source>
        <dbReference type="ARBA" id="ARBA00004115"/>
    </source>
</evidence>
<dbReference type="EMBL" id="GIIL01007204">
    <property type="protein sequence ID" value="NOV50930.1"/>
    <property type="molecule type" value="Transcribed_RNA"/>
</dbReference>